<sequence>MNTFINKRLQYFMMAMETQCLNKAAEQLCITRSPLGKSLSDLESILSERLFIRKYNKLEPTEIAFKIHKRLLPIYHELLSLENDLNPRKRGKKFHIIFDLSVPHLMVCNFIKQFDIANFSVTYHYVYVAAKEFEFLLANKHTILISYRSHVPIPHIKKITLEQESVVICCPGNIHENDFSSREVMNNIPILIRKKSNGGDELKGMLSNVIGKTYPCFRIEDVDEDMTSMLLSVINGKAMLIMPERIAGLFNIKHINKYEFADLKVSLSIHYNNAIGDKEMREVIGMFER</sequence>
<keyword evidence="3" id="KW-0238">DNA-binding</keyword>
<evidence type="ECO:0000313" key="7">
    <source>
        <dbReference type="Proteomes" id="UP001058124"/>
    </source>
</evidence>
<dbReference type="PANTHER" id="PTHR30579">
    <property type="entry name" value="TRANSCRIPTIONAL REGULATOR"/>
    <property type="match status" value="1"/>
</dbReference>
<evidence type="ECO:0000256" key="3">
    <source>
        <dbReference type="ARBA" id="ARBA00023125"/>
    </source>
</evidence>
<evidence type="ECO:0000259" key="5">
    <source>
        <dbReference type="PROSITE" id="PS50931"/>
    </source>
</evidence>
<keyword evidence="4" id="KW-0804">Transcription</keyword>
<dbReference type="Gene3D" id="1.10.10.10">
    <property type="entry name" value="Winged helix-like DNA-binding domain superfamily/Winged helix DNA-binding domain"/>
    <property type="match status" value="1"/>
</dbReference>
<keyword evidence="2" id="KW-0805">Transcription regulation</keyword>
<dbReference type="EMBL" id="BRLH01000001">
    <property type="protein sequence ID" value="GKX54338.1"/>
    <property type="molecule type" value="Genomic_DNA"/>
</dbReference>
<accession>A0AAV5N072</accession>
<reference evidence="6" key="1">
    <citation type="submission" date="2022-06" db="EMBL/GenBank/DDBJ databases">
        <title>Draft genome sequences of Leminorella grimontii str. JCM5902.</title>
        <authorList>
            <person name="Wakabayashi Y."/>
            <person name="Kojima K."/>
        </authorList>
    </citation>
    <scope>NUCLEOTIDE SEQUENCE</scope>
    <source>
        <strain evidence="6">JCM 5902</strain>
    </source>
</reference>
<dbReference type="RefSeq" id="WP_027272917.1">
    <property type="nucleotide sequence ID" value="NZ_BRLH01000001.1"/>
</dbReference>
<dbReference type="InterPro" id="IPR036390">
    <property type="entry name" value="WH_DNA-bd_sf"/>
</dbReference>
<comment type="similarity">
    <text evidence="1">Belongs to the LysR transcriptional regulatory family.</text>
</comment>
<dbReference type="GO" id="GO:0003677">
    <property type="term" value="F:DNA binding"/>
    <property type="evidence" value="ECO:0007669"/>
    <property type="project" value="UniProtKB-KW"/>
</dbReference>
<feature type="domain" description="HTH lysR-type" evidence="5">
    <location>
        <begin position="1"/>
        <end position="61"/>
    </location>
</feature>
<protein>
    <recommendedName>
        <fullName evidence="5">HTH lysR-type domain-containing protein</fullName>
    </recommendedName>
</protein>
<proteinExistence type="inferred from homology"/>
<dbReference type="InterPro" id="IPR000847">
    <property type="entry name" value="LysR_HTH_N"/>
</dbReference>
<dbReference type="InterPro" id="IPR036388">
    <property type="entry name" value="WH-like_DNA-bd_sf"/>
</dbReference>
<dbReference type="InterPro" id="IPR050176">
    <property type="entry name" value="LTTR"/>
</dbReference>
<organism evidence="6 7">
    <name type="scientific">Leminorella grimontii</name>
    <dbReference type="NCBI Taxonomy" id="82981"/>
    <lineage>
        <taxon>Bacteria</taxon>
        <taxon>Pseudomonadati</taxon>
        <taxon>Pseudomonadota</taxon>
        <taxon>Gammaproteobacteria</taxon>
        <taxon>Enterobacterales</taxon>
        <taxon>Budviciaceae</taxon>
        <taxon>Leminorella</taxon>
    </lineage>
</organism>
<dbReference type="GO" id="GO:0003700">
    <property type="term" value="F:DNA-binding transcription factor activity"/>
    <property type="evidence" value="ECO:0007669"/>
    <property type="project" value="InterPro"/>
</dbReference>
<evidence type="ECO:0000256" key="2">
    <source>
        <dbReference type="ARBA" id="ARBA00023015"/>
    </source>
</evidence>
<dbReference type="SUPFAM" id="SSF46785">
    <property type="entry name" value="Winged helix' DNA-binding domain"/>
    <property type="match status" value="1"/>
</dbReference>
<comment type="caution">
    <text evidence="6">The sequence shown here is derived from an EMBL/GenBank/DDBJ whole genome shotgun (WGS) entry which is preliminary data.</text>
</comment>
<dbReference type="Pfam" id="PF00126">
    <property type="entry name" value="HTH_1"/>
    <property type="match status" value="1"/>
</dbReference>
<evidence type="ECO:0000313" key="6">
    <source>
        <dbReference type="EMBL" id="GKX54338.1"/>
    </source>
</evidence>
<evidence type="ECO:0000256" key="1">
    <source>
        <dbReference type="ARBA" id="ARBA00009437"/>
    </source>
</evidence>
<name>A0AAV5N072_9GAMM</name>
<evidence type="ECO:0000256" key="4">
    <source>
        <dbReference type="ARBA" id="ARBA00023163"/>
    </source>
</evidence>
<dbReference type="PANTHER" id="PTHR30579:SF7">
    <property type="entry name" value="HTH-TYPE TRANSCRIPTIONAL REGULATOR LRHA-RELATED"/>
    <property type="match status" value="1"/>
</dbReference>
<dbReference type="Proteomes" id="UP001058124">
    <property type="component" value="Unassembled WGS sequence"/>
</dbReference>
<gene>
    <name evidence="6" type="ORF">SOASR030_04500</name>
</gene>
<keyword evidence="7" id="KW-1185">Reference proteome</keyword>
<dbReference type="AlphaFoldDB" id="A0AAV5N072"/>
<dbReference type="PROSITE" id="PS50931">
    <property type="entry name" value="HTH_LYSR"/>
    <property type="match status" value="1"/>
</dbReference>